<feature type="transmembrane region" description="Helical" evidence="1">
    <location>
        <begin position="59"/>
        <end position="80"/>
    </location>
</feature>
<protein>
    <recommendedName>
        <fullName evidence="4">RGS domain-containing protein</fullName>
    </recommendedName>
</protein>
<sequence>MYIIVMAVVTTVWFKIPRNEEYADVFAIRQELKNILILILFSFIVAFFLYVISSVYTSAWALLICLDIIPCIGIFLFRYVRSPKHFKHNNKKKKKRIVLSLIQTAYVLRRCEMMTKSEVKPMKFSDPENRNQPKLKFRECMANEESLDLFITHLQREFSMENLVASIELLDLLLFYYYYYYCVQYIIHKYIYLYTDLCALYQMAELLLPLVSSQRREQFQQYHKLDFYKFAPRSYIVTLGADVEMKMLLLHEKYVSSRAHFEVNVPSYIKDEWKSYCEAIKADHGARSLDDVFKSLYARPEGITLEADAP</sequence>
<comment type="caution">
    <text evidence="2">The sequence shown here is derived from an EMBL/GenBank/DDBJ whole genome shotgun (WGS) entry which is preliminary data.</text>
</comment>
<evidence type="ECO:0008006" key="4">
    <source>
        <dbReference type="Google" id="ProtNLM"/>
    </source>
</evidence>
<feature type="transmembrane region" description="Helical" evidence="1">
    <location>
        <begin position="35"/>
        <end position="53"/>
    </location>
</feature>
<evidence type="ECO:0000256" key="1">
    <source>
        <dbReference type="SAM" id="Phobius"/>
    </source>
</evidence>
<evidence type="ECO:0000313" key="2">
    <source>
        <dbReference type="EMBL" id="ETO00579.1"/>
    </source>
</evidence>
<name>X6LG77_RETFI</name>
<feature type="non-terminal residue" evidence="2">
    <location>
        <position position="310"/>
    </location>
</feature>
<dbReference type="Gene3D" id="1.10.167.10">
    <property type="entry name" value="Regulator of G-protein Signalling 4, domain 2"/>
    <property type="match status" value="1"/>
</dbReference>
<gene>
    <name evidence="2" type="ORF">RFI_36862</name>
</gene>
<dbReference type="InterPro" id="IPR044926">
    <property type="entry name" value="RGS_subdomain_2"/>
</dbReference>
<reference evidence="2 3" key="1">
    <citation type="journal article" date="2013" name="Curr. Biol.">
        <title>The Genome of the Foraminiferan Reticulomyxa filosa.</title>
        <authorList>
            <person name="Glockner G."/>
            <person name="Hulsmann N."/>
            <person name="Schleicher M."/>
            <person name="Noegel A.A."/>
            <person name="Eichinger L."/>
            <person name="Gallinger C."/>
            <person name="Pawlowski J."/>
            <person name="Sierra R."/>
            <person name="Euteneuer U."/>
            <person name="Pillet L."/>
            <person name="Moustafa A."/>
            <person name="Platzer M."/>
            <person name="Groth M."/>
            <person name="Szafranski K."/>
            <person name="Schliwa M."/>
        </authorList>
    </citation>
    <scope>NUCLEOTIDE SEQUENCE [LARGE SCALE GENOMIC DNA]</scope>
</reference>
<proteinExistence type="predicted"/>
<accession>X6LG77</accession>
<keyword evidence="3" id="KW-1185">Reference proteome</keyword>
<evidence type="ECO:0000313" key="3">
    <source>
        <dbReference type="Proteomes" id="UP000023152"/>
    </source>
</evidence>
<dbReference type="EMBL" id="ASPP01040651">
    <property type="protein sequence ID" value="ETO00579.1"/>
    <property type="molecule type" value="Genomic_DNA"/>
</dbReference>
<dbReference type="Proteomes" id="UP000023152">
    <property type="component" value="Unassembled WGS sequence"/>
</dbReference>
<dbReference type="AlphaFoldDB" id="X6LG77"/>
<keyword evidence="1" id="KW-0812">Transmembrane</keyword>
<keyword evidence="1" id="KW-1133">Transmembrane helix</keyword>
<keyword evidence="1" id="KW-0472">Membrane</keyword>
<organism evidence="2 3">
    <name type="scientific">Reticulomyxa filosa</name>
    <dbReference type="NCBI Taxonomy" id="46433"/>
    <lineage>
        <taxon>Eukaryota</taxon>
        <taxon>Sar</taxon>
        <taxon>Rhizaria</taxon>
        <taxon>Retaria</taxon>
        <taxon>Foraminifera</taxon>
        <taxon>Monothalamids</taxon>
        <taxon>Reticulomyxidae</taxon>
        <taxon>Reticulomyxa</taxon>
    </lineage>
</organism>